<dbReference type="OrthoDB" id="9794407at2"/>
<dbReference type="STRING" id="1423726.FC07_GL000021"/>
<evidence type="ECO:0000313" key="1">
    <source>
        <dbReference type="EMBL" id="KRK40613.1"/>
    </source>
</evidence>
<protein>
    <submittedName>
        <fullName evidence="1">Uncharacterized protein</fullName>
    </submittedName>
</protein>
<dbReference type="RefSeq" id="WP_057903425.1">
    <property type="nucleotide sequence ID" value="NZ_AZDA01000007.1"/>
</dbReference>
<dbReference type="SUPFAM" id="SSF51161">
    <property type="entry name" value="Trimeric LpxA-like enzymes"/>
    <property type="match status" value="1"/>
</dbReference>
<dbReference type="EMBL" id="AZDA01000007">
    <property type="protein sequence ID" value="KRK40613.1"/>
    <property type="molecule type" value="Genomic_DNA"/>
</dbReference>
<keyword evidence="2" id="KW-1185">Reference proteome</keyword>
<dbReference type="PANTHER" id="PTHR23416:SF78">
    <property type="entry name" value="LIPOPOLYSACCHARIDE BIOSYNTHESIS O-ACETYL TRANSFERASE WBBJ-RELATED"/>
    <property type="match status" value="1"/>
</dbReference>
<dbReference type="Gene3D" id="2.160.10.10">
    <property type="entry name" value="Hexapeptide repeat proteins"/>
    <property type="match status" value="1"/>
</dbReference>
<reference evidence="1 2" key="1">
    <citation type="journal article" date="2015" name="Genome Announc.">
        <title>Expanding the biotechnology potential of lactobacilli through comparative genomics of 213 strains and associated genera.</title>
        <authorList>
            <person name="Sun Z."/>
            <person name="Harris H.M."/>
            <person name="McCann A."/>
            <person name="Guo C."/>
            <person name="Argimon S."/>
            <person name="Zhang W."/>
            <person name="Yang X."/>
            <person name="Jeffery I.B."/>
            <person name="Cooney J.C."/>
            <person name="Kagawa T.F."/>
            <person name="Liu W."/>
            <person name="Song Y."/>
            <person name="Salvetti E."/>
            <person name="Wrobel A."/>
            <person name="Rasinkangas P."/>
            <person name="Parkhill J."/>
            <person name="Rea M.C."/>
            <person name="O'Sullivan O."/>
            <person name="Ritari J."/>
            <person name="Douillard F.P."/>
            <person name="Paul Ross R."/>
            <person name="Yang R."/>
            <person name="Briner A.E."/>
            <person name="Felis G.E."/>
            <person name="de Vos W.M."/>
            <person name="Barrangou R."/>
            <person name="Klaenhammer T.R."/>
            <person name="Caufield P.W."/>
            <person name="Cui Y."/>
            <person name="Zhang H."/>
            <person name="O'Toole P.W."/>
        </authorList>
    </citation>
    <scope>NUCLEOTIDE SEQUENCE [LARGE SCALE GENOMIC DNA]</scope>
    <source>
        <strain evidence="1 2">DSM 20003</strain>
    </source>
</reference>
<dbReference type="InterPro" id="IPR011004">
    <property type="entry name" value="Trimer_LpxA-like_sf"/>
</dbReference>
<dbReference type="PANTHER" id="PTHR23416">
    <property type="entry name" value="SIALIC ACID SYNTHASE-RELATED"/>
    <property type="match status" value="1"/>
</dbReference>
<comment type="caution">
    <text evidence="1">The sequence shown here is derived from an EMBL/GenBank/DDBJ whole genome shotgun (WGS) entry which is preliminary data.</text>
</comment>
<accession>A0A0R1H2H1</accession>
<dbReference type="AlphaFoldDB" id="A0A0R1H2H1"/>
<dbReference type="PATRIC" id="fig|1423726.3.peg.21"/>
<dbReference type="Proteomes" id="UP000051461">
    <property type="component" value="Unassembled WGS sequence"/>
</dbReference>
<organism evidence="1 2">
    <name type="scientific">Loigolactobacillus bifermentans DSM 20003</name>
    <dbReference type="NCBI Taxonomy" id="1423726"/>
    <lineage>
        <taxon>Bacteria</taxon>
        <taxon>Bacillati</taxon>
        <taxon>Bacillota</taxon>
        <taxon>Bacilli</taxon>
        <taxon>Lactobacillales</taxon>
        <taxon>Lactobacillaceae</taxon>
        <taxon>Loigolactobacillus</taxon>
    </lineage>
</organism>
<dbReference type="InterPro" id="IPR051159">
    <property type="entry name" value="Hexapeptide_acetyltransf"/>
</dbReference>
<name>A0A0R1H2H1_9LACO</name>
<sequence length="217" mass="24028">MTILLSILRSIYWNFRIFPFAVARHLPLLIHYRYRVKVARGSIQITNPQLKFAMLKIGLFGAEEIPIQGIGSLIIKNGGELVVTGPMFIGAGSSVIIDHGHLTIGASFWMNRNGLLSISHASRIGAENIFGWQVALIDGNGHHIQYRDQQFPKKGIQLGQHNWLAAQVSVLSGAELGDHNVVSYGSLVTSKPYVHRSHQLYGGVPAHPIRTIVTWHD</sequence>
<proteinExistence type="predicted"/>
<evidence type="ECO:0000313" key="2">
    <source>
        <dbReference type="Proteomes" id="UP000051461"/>
    </source>
</evidence>
<gene>
    <name evidence="1" type="ORF">FC07_GL000021</name>
</gene>